<protein>
    <submittedName>
        <fullName evidence="4">Gfo/Idh/MocA family oxidoreductase</fullName>
    </submittedName>
</protein>
<sequence>MTTDDTGTPVQLRHAIVGAGFMGQVHARAVAAAGGRLAGVATGRADEAQDARRTLGAERGFGEWSDLVSSDEIDVVHVCAPNAVHAEITLAALAAGKHVICEKPLAVSIEQAEKVTAAAQDAGRVGVVPFVYRFHPMIRQARAKVAAGEVGRLNVVHGSYLQDWLLGADDTNWRVSAATGGPSRAFADIGSHWCDLLEFVTGSRISAVSARLATVNGERGSAAVDTEDVAVVQFETAAGVLGSTVISQVSAGRKNRLSLEISGSDATLSFDQENPEYLWEGRRGGSMLHVRDPQTLSPEAARYALVPAGHPQGYQDCFNALVRDTTATINGTPADGLPAFGDGLRAVRLADAVLASARERAWITVEN</sequence>
<evidence type="ECO:0000313" key="5">
    <source>
        <dbReference type="Proteomes" id="UP001138997"/>
    </source>
</evidence>
<dbReference type="Gene3D" id="3.40.50.720">
    <property type="entry name" value="NAD(P)-binding Rossmann-like Domain"/>
    <property type="match status" value="1"/>
</dbReference>
<name>A0A9X1NBW0_9ACTN</name>
<dbReference type="GO" id="GO:0016491">
    <property type="term" value="F:oxidoreductase activity"/>
    <property type="evidence" value="ECO:0007669"/>
    <property type="project" value="UniProtKB-KW"/>
</dbReference>
<dbReference type="EMBL" id="JAJOMB010000006">
    <property type="protein sequence ID" value="MCD5312112.1"/>
    <property type="molecule type" value="Genomic_DNA"/>
</dbReference>
<dbReference type="SUPFAM" id="SSF51735">
    <property type="entry name" value="NAD(P)-binding Rossmann-fold domains"/>
    <property type="match status" value="1"/>
</dbReference>
<comment type="caution">
    <text evidence="4">The sequence shown here is derived from an EMBL/GenBank/DDBJ whole genome shotgun (WGS) entry which is preliminary data.</text>
</comment>
<gene>
    <name evidence="4" type="ORF">LR394_14470</name>
</gene>
<evidence type="ECO:0000259" key="3">
    <source>
        <dbReference type="Pfam" id="PF22725"/>
    </source>
</evidence>
<evidence type="ECO:0000256" key="1">
    <source>
        <dbReference type="ARBA" id="ARBA00023002"/>
    </source>
</evidence>
<proteinExistence type="predicted"/>
<keyword evidence="1" id="KW-0560">Oxidoreductase</keyword>
<reference evidence="4" key="1">
    <citation type="submission" date="2021-11" db="EMBL/GenBank/DDBJ databases">
        <title>Streptomyces corallinus and Kineosporia corallina sp. nov., two new coral-derived marine actinobacteria.</title>
        <authorList>
            <person name="Buangrab K."/>
            <person name="Sutthacheep M."/>
            <person name="Yeemin T."/>
            <person name="Harunari E."/>
            <person name="Igarashi Y."/>
            <person name="Sripreechasak P."/>
            <person name="Kanchanasin P."/>
            <person name="Tanasupawat S."/>
            <person name="Phongsopitanun W."/>
        </authorList>
    </citation>
    <scope>NUCLEOTIDE SEQUENCE</scope>
    <source>
        <strain evidence="4">JCM 31032</strain>
    </source>
</reference>
<dbReference type="Pfam" id="PF01408">
    <property type="entry name" value="GFO_IDH_MocA"/>
    <property type="match status" value="1"/>
</dbReference>
<dbReference type="PANTHER" id="PTHR43818">
    <property type="entry name" value="BCDNA.GH03377"/>
    <property type="match status" value="1"/>
</dbReference>
<accession>A0A9X1NBW0</accession>
<dbReference type="InterPro" id="IPR050463">
    <property type="entry name" value="Gfo/Idh/MocA_oxidrdct_glycsds"/>
</dbReference>
<dbReference type="InterPro" id="IPR055170">
    <property type="entry name" value="GFO_IDH_MocA-like_dom"/>
</dbReference>
<keyword evidence="5" id="KW-1185">Reference proteome</keyword>
<dbReference type="Gene3D" id="3.30.360.10">
    <property type="entry name" value="Dihydrodipicolinate Reductase, domain 2"/>
    <property type="match status" value="1"/>
</dbReference>
<dbReference type="Pfam" id="PF22725">
    <property type="entry name" value="GFO_IDH_MocA_C3"/>
    <property type="match status" value="1"/>
</dbReference>
<dbReference type="InterPro" id="IPR036291">
    <property type="entry name" value="NAD(P)-bd_dom_sf"/>
</dbReference>
<evidence type="ECO:0000313" key="4">
    <source>
        <dbReference type="EMBL" id="MCD5312112.1"/>
    </source>
</evidence>
<dbReference type="GO" id="GO:0000166">
    <property type="term" value="F:nucleotide binding"/>
    <property type="evidence" value="ECO:0007669"/>
    <property type="project" value="InterPro"/>
</dbReference>
<feature type="domain" description="Gfo/Idh/MocA-like oxidoreductase N-terminal" evidence="2">
    <location>
        <begin position="13"/>
        <end position="125"/>
    </location>
</feature>
<feature type="domain" description="GFO/IDH/MocA-like oxidoreductase" evidence="3">
    <location>
        <begin position="138"/>
        <end position="268"/>
    </location>
</feature>
<evidence type="ECO:0000259" key="2">
    <source>
        <dbReference type="Pfam" id="PF01408"/>
    </source>
</evidence>
<dbReference type="SUPFAM" id="SSF55347">
    <property type="entry name" value="Glyceraldehyde-3-phosphate dehydrogenase-like, C-terminal domain"/>
    <property type="match status" value="1"/>
</dbReference>
<dbReference type="AlphaFoldDB" id="A0A9X1NBW0"/>
<organism evidence="4 5">
    <name type="scientific">Kineosporia babensis</name>
    <dbReference type="NCBI Taxonomy" id="499548"/>
    <lineage>
        <taxon>Bacteria</taxon>
        <taxon>Bacillati</taxon>
        <taxon>Actinomycetota</taxon>
        <taxon>Actinomycetes</taxon>
        <taxon>Kineosporiales</taxon>
        <taxon>Kineosporiaceae</taxon>
        <taxon>Kineosporia</taxon>
    </lineage>
</organism>
<dbReference type="PANTHER" id="PTHR43818:SF11">
    <property type="entry name" value="BCDNA.GH03377"/>
    <property type="match status" value="1"/>
</dbReference>
<dbReference type="RefSeq" id="WP_231441995.1">
    <property type="nucleotide sequence ID" value="NZ_JAJOMB010000006.1"/>
</dbReference>
<dbReference type="InterPro" id="IPR000683">
    <property type="entry name" value="Gfo/Idh/MocA-like_OxRdtase_N"/>
</dbReference>
<dbReference type="Proteomes" id="UP001138997">
    <property type="component" value="Unassembled WGS sequence"/>
</dbReference>